<accession>A0A915HJB4</accession>
<sequence>MSSQADLKLKYLTEAVTSIDIRSIQSPNHQQNVNRVICQLERNLESFASTPASGPFSRQIKILMMAAQSLTK</sequence>
<feature type="domain" description="Enhancer of mRNA-decapping protein 4 C-terminal" evidence="1">
    <location>
        <begin position="1"/>
        <end position="63"/>
    </location>
</feature>
<dbReference type="AlphaFoldDB" id="A0A915HJB4"/>
<name>A0A915HJB4_ROMCU</name>
<dbReference type="InterPro" id="IPR044938">
    <property type="entry name" value="EDC4_C_sf"/>
</dbReference>
<dbReference type="Proteomes" id="UP000887565">
    <property type="component" value="Unplaced"/>
</dbReference>
<keyword evidence="2" id="KW-1185">Reference proteome</keyword>
<protein>
    <recommendedName>
        <fullName evidence="1">Enhancer of mRNA-decapping protein 4 C-terminal domain-containing protein</fullName>
    </recommendedName>
</protein>
<dbReference type="Gene3D" id="1.10.220.100">
    <property type="entry name" value="conserved c-terminal region of ge- 1"/>
    <property type="match status" value="1"/>
</dbReference>
<dbReference type="InterPro" id="IPR049404">
    <property type="entry name" value="EDC4_C"/>
</dbReference>
<organism evidence="2 3">
    <name type="scientific">Romanomermis culicivorax</name>
    <name type="common">Nematode worm</name>
    <dbReference type="NCBI Taxonomy" id="13658"/>
    <lineage>
        <taxon>Eukaryota</taxon>
        <taxon>Metazoa</taxon>
        <taxon>Ecdysozoa</taxon>
        <taxon>Nematoda</taxon>
        <taxon>Enoplea</taxon>
        <taxon>Dorylaimia</taxon>
        <taxon>Mermithida</taxon>
        <taxon>Mermithoidea</taxon>
        <taxon>Mermithidae</taxon>
        <taxon>Romanomermis</taxon>
    </lineage>
</organism>
<evidence type="ECO:0000259" key="1">
    <source>
        <dbReference type="Pfam" id="PF21289"/>
    </source>
</evidence>
<evidence type="ECO:0000313" key="2">
    <source>
        <dbReference type="Proteomes" id="UP000887565"/>
    </source>
</evidence>
<proteinExistence type="predicted"/>
<dbReference type="WBParaSite" id="nRc.2.0.1.t01680-RA">
    <property type="protein sequence ID" value="nRc.2.0.1.t01680-RA"/>
    <property type="gene ID" value="nRc.2.0.1.g01680"/>
</dbReference>
<reference evidence="3" key="1">
    <citation type="submission" date="2022-11" db="UniProtKB">
        <authorList>
            <consortium name="WormBaseParasite"/>
        </authorList>
    </citation>
    <scope>IDENTIFICATION</scope>
</reference>
<dbReference type="Pfam" id="PF21289">
    <property type="entry name" value="EDC4_C"/>
    <property type="match status" value="1"/>
</dbReference>
<evidence type="ECO:0000313" key="3">
    <source>
        <dbReference type="WBParaSite" id="nRc.2.0.1.t01680-RA"/>
    </source>
</evidence>